<dbReference type="InterPro" id="IPR052578">
    <property type="entry name" value="PI_Transfer_CRAL-TRIO"/>
</dbReference>
<dbReference type="Proteomes" id="UP000256970">
    <property type="component" value="Unassembled WGS sequence"/>
</dbReference>
<dbReference type="EMBL" id="FNXT01001342">
    <property type="protein sequence ID" value="SZX78821.1"/>
    <property type="molecule type" value="Genomic_DNA"/>
</dbReference>
<dbReference type="SMART" id="SM00516">
    <property type="entry name" value="SEC14"/>
    <property type="match status" value="1"/>
</dbReference>
<dbReference type="Pfam" id="PF00650">
    <property type="entry name" value="CRAL_TRIO"/>
    <property type="match status" value="1"/>
</dbReference>
<protein>
    <recommendedName>
        <fullName evidence="1">CRAL-TRIO domain-containing protein</fullName>
    </recommendedName>
</protein>
<dbReference type="SUPFAM" id="SSF46938">
    <property type="entry name" value="CRAL/TRIO N-terminal domain"/>
    <property type="match status" value="1"/>
</dbReference>
<dbReference type="EMBL" id="FNXT01001022">
    <property type="protein sequence ID" value="SZX71054.1"/>
    <property type="molecule type" value="Genomic_DNA"/>
</dbReference>
<reference evidence="3 4" key="1">
    <citation type="submission" date="2016-10" db="EMBL/GenBank/DDBJ databases">
        <authorList>
            <person name="Cai Z."/>
        </authorList>
    </citation>
    <scope>NUCLEOTIDE SEQUENCE [LARGE SCALE GENOMIC DNA]</scope>
</reference>
<dbReference type="GO" id="GO:0008526">
    <property type="term" value="F:phosphatidylinositol transfer activity"/>
    <property type="evidence" value="ECO:0007669"/>
    <property type="project" value="TreeGrafter"/>
</dbReference>
<gene>
    <name evidence="2" type="ORF">BQ4739_LOCUS11200</name>
    <name evidence="3" type="ORF">BQ4739_LOCUS19127</name>
</gene>
<dbReference type="Gene3D" id="3.40.525.10">
    <property type="entry name" value="CRAL-TRIO lipid binding domain"/>
    <property type="match status" value="1"/>
</dbReference>
<accession>A0A383WN46</accession>
<dbReference type="PROSITE" id="PS50191">
    <property type="entry name" value="CRAL_TRIO"/>
    <property type="match status" value="1"/>
</dbReference>
<dbReference type="InterPro" id="IPR036273">
    <property type="entry name" value="CRAL/TRIO_N_dom_sf"/>
</dbReference>
<sequence>MKHPHHTGTSEELRNALKEAGCWDSYAEQFCDEGCLQRYLRARNMDVTKACAMLKHTLEWRKENKIDDMTIEEFASSRYMRDGWVYVDGNDAQGRSIVVFRKRKERLPVDEHDLYLRYMTFVVETAIKNMKNGQEQWVWMLDLAVYSPSNAPALSVTLGVLSLLANHYPERLYKAYVVNAPSIFQMAWKVLQPFIDPVTRSKAEFVNTKDYHSTPAKSAAAEGTWGSWASSMFHTKSSSSSKATAAAAAAAANSRGSTDAEVVLAEAPPADGGKGCFRPFLNLYETPFCYDRQRQLLTSCGWK</sequence>
<dbReference type="PANTHER" id="PTHR45824">
    <property type="entry name" value="GH16843P"/>
    <property type="match status" value="1"/>
</dbReference>
<name>A0A383WN46_TETOB</name>
<evidence type="ECO:0000313" key="4">
    <source>
        <dbReference type="Proteomes" id="UP000256970"/>
    </source>
</evidence>
<evidence type="ECO:0000259" key="1">
    <source>
        <dbReference type="PROSITE" id="PS50191"/>
    </source>
</evidence>
<keyword evidence="4" id="KW-1185">Reference proteome</keyword>
<dbReference type="AlphaFoldDB" id="A0A383WN46"/>
<evidence type="ECO:0000313" key="2">
    <source>
        <dbReference type="EMBL" id="SZX71054.1"/>
    </source>
</evidence>
<dbReference type="InterPro" id="IPR036865">
    <property type="entry name" value="CRAL-TRIO_dom_sf"/>
</dbReference>
<organism evidence="3 4">
    <name type="scientific">Tetradesmus obliquus</name>
    <name type="common">Green alga</name>
    <name type="synonym">Acutodesmus obliquus</name>
    <dbReference type="NCBI Taxonomy" id="3088"/>
    <lineage>
        <taxon>Eukaryota</taxon>
        <taxon>Viridiplantae</taxon>
        <taxon>Chlorophyta</taxon>
        <taxon>core chlorophytes</taxon>
        <taxon>Chlorophyceae</taxon>
        <taxon>CS clade</taxon>
        <taxon>Sphaeropleales</taxon>
        <taxon>Scenedesmaceae</taxon>
        <taxon>Tetradesmus</taxon>
    </lineage>
</organism>
<dbReference type="InterPro" id="IPR011074">
    <property type="entry name" value="CRAL/TRIO_N_dom"/>
</dbReference>
<feature type="domain" description="CRAL-TRIO" evidence="1">
    <location>
        <begin position="67"/>
        <end position="232"/>
    </location>
</feature>
<dbReference type="CDD" id="cd00170">
    <property type="entry name" value="SEC14"/>
    <property type="match status" value="1"/>
</dbReference>
<dbReference type="SMART" id="SM01100">
    <property type="entry name" value="CRAL_TRIO_N"/>
    <property type="match status" value="1"/>
</dbReference>
<dbReference type="PANTHER" id="PTHR45824:SF6">
    <property type="entry name" value="F16L1.9 PROTEIN"/>
    <property type="match status" value="1"/>
</dbReference>
<proteinExistence type="predicted"/>
<dbReference type="Pfam" id="PF03765">
    <property type="entry name" value="CRAL_TRIO_N"/>
    <property type="match status" value="1"/>
</dbReference>
<evidence type="ECO:0000313" key="3">
    <source>
        <dbReference type="EMBL" id="SZX78821.1"/>
    </source>
</evidence>
<dbReference type="InterPro" id="IPR001251">
    <property type="entry name" value="CRAL-TRIO_dom"/>
</dbReference>
<dbReference type="SUPFAM" id="SSF52087">
    <property type="entry name" value="CRAL/TRIO domain"/>
    <property type="match status" value="1"/>
</dbReference>